<evidence type="ECO:0000259" key="2">
    <source>
        <dbReference type="PROSITE" id="PS51782"/>
    </source>
</evidence>
<dbReference type="EMBL" id="MRTP01000004">
    <property type="protein sequence ID" value="OMF53656.1"/>
    <property type="molecule type" value="Genomic_DNA"/>
</dbReference>
<gene>
    <name evidence="3" type="ORF">BK138_17665</name>
</gene>
<dbReference type="SUPFAM" id="SSF54106">
    <property type="entry name" value="LysM domain"/>
    <property type="match status" value="1"/>
</dbReference>
<evidence type="ECO:0000256" key="1">
    <source>
        <dbReference type="SAM" id="Phobius"/>
    </source>
</evidence>
<dbReference type="Gene3D" id="3.10.350.10">
    <property type="entry name" value="LysM domain"/>
    <property type="match status" value="1"/>
</dbReference>
<dbReference type="RefSeq" id="WP_076171243.1">
    <property type="nucleotide sequence ID" value="NZ_MRTP01000004.1"/>
</dbReference>
<keyword evidence="1" id="KW-1133">Transmembrane helix</keyword>
<name>A0A1R1EPA2_9BACL</name>
<dbReference type="Proteomes" id="UP000187172">
    <property type="component" value="Unassembled WGS sequence"/>
</dbReference>
<dbReference type="CDD" id="cd00118">
    <property type="entry name" value="LysM"/>
    <property type="match status" value="1"/>
</dbReference>
<dbReference type="InterPro" id="IPR018392">
    <property type="entry name" value="LysM"/>
</dbReference>
<evidence type="ECO:0000313" key="3">
    <source>
        <dbReference type="EMBL" id="OMF53656.1"/>
    </source>
</evidence>
<reference evidence="3 4" key="1">
    <citation type="submission" date="2016-11" db="EMBL/GenBank/DDBJ databases">
        <title>Paenibacillus species isolates.</title>
        <authorList>
            <person name="Beno S.M."/>
        </authorList>
    </citation>
    <scope>NUCLEOTIDE SEQUENCE [LARGE SCALE GENOMIC DNA]</scope>
    <source>
        <strain evidence="3 4">FSL R5-0378</strain>
    </source>
</reference>
<dbReference type="STRING" id="297318.BK138_17665"/>
<keyword evidence="1" id="KW-0812">Transmembrane</keyword>
<organism evidence="3 4">
    <name type="scientific">Paenibacillus rhizosphaerae</name>
    <dbReference type="NCBI Taxonomy" id="297318"/>
    <lineage>
        <taxon>Bacteria</taxon>
        <taxon>Bacillati</taxon>
        <taxon>Bacillota</taxon>
        <taxon>Bacilli</taxon>
        <taxon>Bacillales</taxon>
        <taxon>Paenibacillaceae</taxon>
        <taxon>Paenibacillus</taxon>
    </lineage>
</organism>
<accession>A0A1R1EPA2</accession>
<evidence type="ECO:0000313" key="4">
    <source>
        <dbReference type="Proteomes" id="UP000187172"/>
    </source>
</evidence>
<sequence length="126" mass="13773">MLKHTTYQSIYNNSSVNPSINEAIASPWLKKVQSFVPGPALIKLILAALIILVGCTGVVRVFAGTSDDVRLEKNVIVQQGDTLWGIASAHKPEDMDIRAYIMAVKKYNDLTSSEIQAGEVLALPQY</sequence>
<dbReference type="InterPro" id="IPR036779">
    <property type="entry name" value="LysM_dom_sf"/>
</dbReference>
<keyword evidence="1" id="KW-0472">Membrane</keyword>
<proteinExistence type="predicted"/>
<dbReference type="PROSITE" id="PS51782">
    <property type="entry name" value="LYSM"/>
    <property type="match status" value="1"/>
</dbReference>
<dbReference type="Pfam" id="PF01476">
    <property type="entry name" value="LysM"/>
    <property type="match status" value="1"/>
</dbReference>
<keyword evidence="4" id="KW-1185">Reference proteome</keyword>
<dbReference type="AlphaFoldDB" id="A0A1R1EPA2"/>
<comment type="caution">
    <text evidence="3">The sequence shown here is derived from an EMBL/GenBank/DDBJ whole genome shotgun (WGS) entry which is preliminary data.</text>
</comment>
<feature type="domain" description="LysM" evidence="2">
    <location>
        <begin position="73"/>
        <end position="123"/>
    </location>
</feature>
<protein>
    <recommendedName>
        <fullName evidence="2">LysM domain-containing protein</fullName>
    </recommendedName>
</protein>
<dbReference type="SMART" id="SM00257">
    <property type="entry name" value="LysM"/>
    <property type="match status" value="1"/>
</dbReference>
<feature type="transmembrane region" description="Helical" evidence="1">
    <location>
        <begin position="40"/>
        <end position="63"/>
    </location>
</feature>